<protein>
    <submittedName>
        <fullName evidence="2">Uncharacterized protein</fullName>
    </submittedName>
</protein>
<gene>
    <name evidence="2" type="ORF">IW245_000385</name>
</gene>
<name>A0A8J7GP40_9ACTN</name>
<feature type="signal peptide" evidence="1">
    <location>
        <begin position="1"/>
        <end position="28"/>
    </location>
</feature>
<dbReference type="RefSeq" id="WP_197001454.1">
    <property type="nucleotide sequence ID" value="NZ_BONS01000034.1"/>
</dbReference>
<dbReference type="EMBL" id="JADOUF010000001">
    <property type="protein sequence ID" value="MBG6134191.1"/>
    <property type="molecule type" value="Genomic_DNA"/>
</dbReference>
<proteinExistence type="predicted"/>
<dbReference type="Proteomes" id="UP000622552">
    <property type="component" value="Unassembled WGS sequence"/>
</dbReference>
<reference evidence="2" key="1">
    <citation type="submission" date="2020-11" db="EMBL/GenBank/DDBJ databases">
        <title>Sequencing the genomes of 1000 actinobacteria strains.</title>
        <authorList>
            <person name="Klenk H.-P."/>
        </authorList>
    </citation>
    <scope>NUCLEOTIDE SEQUENCE</scope>
    <source>
        <strain evidence="2">DSM 45356</strain>
    </source>
</reference>
<keyword evidence="1" id="KW-0732">Signal</keyword>
<evidence type="ECO:0000313" key="3">
    <source>
        <dbReference type="Proteomes" id="UP000622552"/>
    </source>
</evidence>
<organism evidence="2 3">
    <name type="scientific">Longispora fulva</name>
    <dbReference type="NCBI Taxonomy" id="619741"/>
    <lineage>
        <taxon>Bacteria</taxon>
        <taxon>Bacillati</taxon>
        <taxon>Actinomycetota</taxon>
        <taxon>Actinomycetes</taxon>
        <taxon>Micromonosporales</taxon>
        <taxon>Micromonosporaceae</taxon>
        <taxon>Longispora</taxon>
    </lineage>
</organism>
<comment type="caution">
    <text evidence="2">The sequence shown here is derived from an EMBL/GenBank/DDBJ whole genome shotgun (WGS) entry which is preliminary data.</text>
</comment>
<keyword evidence="3" id="KW-1185">Reference proteome</keyword>
<evidence type="ECO:0000256" key="1">
    <source>
        <dbReference type="SAM" id="SignalP"/>
    </source>
</evidence>
<sequence length="146" mass="15262">MSKSTRSIATAALLTGLAVVAVPASASAVITPPPNTCGGDLSDYAGSTYLGTLTKAGPLEMQIRFDSDGERLTNNINGPTQRSQTQSSVVVRNNNGRSEVSWFTLKGTAVGENLSCAPGSTKVQSIGGFVYTKDGQYEFLLDKVLV</sequence>
<feature type="chain" id="PRO_5035299550" evidence="1">
    <location>
        <begin position="29"/>
        <end position="146"/>
    </location>
</feature>
<dbReference type="AlphaFoldDB" id="A0A8J7GP40"/>
<evidence type="ECO:0000313" key="2">
    <source>
        <dbReference type="EMBL" id="MBG6134191.1"/>
    </source>
</evidence>
<accession>A0A8J7GP40</accession>